<accession>A0A8T0LCI5</accession>
<name>A0A8T0LCI5_PHAAN</name>
<evidence type="ECO:0000256" key="1">
    <source>
        <dbReference type="SAM" id="MobiDB-lite"/>
    </source>
</evidence>
<feature type="compositionally biased region" description="Acidic residues" evidence="1">
    <location>
        <begin position="89"/>
        <end position="102"/>
    </location>
</feature>
<sequence>MKVNNFGTDENQADPAVVIPDGEQIKAVKLALHLSMEKGRESVHLRVSRNREIVVYGESERENKGKNLEYGQKSRLLAQSEFLGKKGDEEEEDDSLLEEDLPDEFKKTSG</sequence>
<reference evidence="2 3" key="1">
    <citation type="submission" date="2020-05" db="EMBL/GenBank/DDBJ databases">
        <title>Vigna angularis (adzuki bean) Var. LongXiaoDou No. 4 denovo assembly.</title>
        <authorList>
            <person name="Xiang H."/>
        </authorList>
    </citation>
    <scope>NUCLEOTIDE SEQUENCE [LARGE SCALE GENOMIC DNA]</scope>
    <source>
        <tissue evidence="2">Leaf</tissue>
    </source>
</reference>
<dbReference type="EMBL" id="JABFOF010000001">
    <property type="protein sequence ID" value="KAG2410460.1"/>
    <property type="molecule type" value="Genomic_DNA"/>
</dbReference>
<comment type="caution">
    <text evidence="2">The sequence shown here is derived from an EMBL/GenBank/DDBJ whole genome shotgun (WGS) entry which is preliminary data.</text>
</comment>
<proteinExistence type="predicted"/>
<dbReference type="AlphaFoldDB" id="A0A8T0LCI5"/>
<dbReference type="Proteomes" id="UP000743370">
    <property type="component" value="Unassembled WGS sequence"/>
</dbReference>
<evidence type="ECO:0000313" key="2">
    <source>
        <dbReference type="EMBL" id="KAG2410460.1"/>
    </source>
</evidence>
<gene>
    <name evidence="2" type="ORF">HKW66_Vig0011250</name>
</gene>
<feature type="region of interest" description="Disordered" evidence="1">
    <location>
        <begin position="83"/>
        <end position="110"/>
    </location>
</feature>
<evidence type="ECO:0000313" key="3">
    <source>
        <dbReference type="Proteomes" id="UP000743370"/>
    </source>
</evidence>
<organism evidence="2 3">
    <name type="scientific">Phaseolus angularis</name>
    <name type="common">Azuki bean</name>
    <name type="synonym">Vigna angularis</name>
    <dbReference type="NCBI Taxonomy" id="3914"/>
    <lineage>
        <taxon>Eukaryota</taxon>
        <taxon>Viridiplantae</taxon>
        <taxon>Streptophyta</taxon>
        <taxon>Embryophyta</taxon>
        <taxon>Tracheophyta</taxon>
        <taxon>Spermatophyta</taxon>
        <taxon>Magnoliopsida</taxon>
        <taxon>eudicotyledons</taxon>
        <taxon>Gunneridae</taxon>
        <taxon>Pentapetalae</taxon>
        <taxon>rosids</taxon>
        <taxon>fabids</taxon>
        <taxon>Fabales</taxon>
        <taxon>Fabaceae</taxon>
        <taxon>Papilionoideae</taxon>
        <taxon>50 kb inversion clade</taxon>
        <taxon>NPAAA clade</taxon>
        <taxon>indigoferoid/millettioid clade</taxon>
        <taxon>Phaseoleae</taxon>
        <taxon>Vigna</taxon>
    </lineage>
</organism>
<protein>
    <submittedName>
        <fullName evidence="2">Uncharacterized protein</fullName>
    </submittedName>
</protein>